<organism evidence="11 12">
    <name type="scientific">Massilia genomosp. 1</name>
    <dbReference type="NCBI Taxonomy" id="2609280"/>
    <lineage>
        <taxon>Bacteria</taxon>
        <taxon>Pseudomonadati</taxon>
        <taxon>Pseudomonadota</taxon>
        <taxon>Betaproteobacteria</taxon>
        <taxon>Burkholderiales</taxon>
        <taxon>Oxalobacteraceae</taxon>
        <taxon>Telluria group</taxon>
        <taxon>Massilia</taxon>
    </lineage>
</organism>
<keyword evidence="4" id="KW-1003">Cell membrane</keyword>
<feature type="transmembrane region" description="Helical" evidence="9">
    <location>
        <begin position="94"/>
        <end position="115"/>
    </location>
</feature>
<accession>A0ABX0MN02</accession>
<feature type="transmembrane region" description="Helical" evidence="9">
    <location>
        <begin position="237"/>
        <end position="263"/>
    </location>
</feature>
<feature type="transmembrane region" description="Helical" evidence="9">
    <location>
        <begin position="407"/>
        <end position="430"/>
    </location>
</feature>
<evidence type="ECO:0000256" key="1">
    <source>
        <dbReference type="ARBA" id="ARBA00004651"/>
    </source>
</evidence>
<dbReference type="PANTHER" id="PTHR32507:SF8">
    <property type="entry name" value="CNH1P"/>
    <property type="match status" value="1"/>
</dbReference>
<keyword evidence="8 9" id="KW-0472">Membrane</keyword>
<dbReference type="Pfam" id="PF00999">
    <property type="entry name" value="Na_H_Exchanger"/>
    <property type="match status" value="2"/>
</dbReference>
<keyword evidence="2" id="KW-0813">Transport</keyword>
<dbReference type="InterPro" id="IPR038770">
    <property type="entry name" value="Na+/solute_symporter_sf"/>
</dbReference>
<comment type="subcellular location">
    <subcellularLocation>
        <location evidence="1">Cell membrane</location>
        <topology evidence="1">Multi-pass membrane protein</topology>
    </subcellularLocation>
</comment>
<comment type="caution">
    <text evidence="11">The sequence shown here is derived from an EMBL/GenBank/DDBJ whole genome shotgun (WGS) entry which is preliminary data.</text>
</comment>
<feature type="transmembrane region" description="Helical" evidence="9">
    <location>
        <begin position="194"/>
        <end position="217"/>
    </location>
</feature>
<name>A0ABX0MN02_9BURK</name>
<dbReference type="Gene3D" id="1.20.1530.20">
    <property type="match status" value="1"/>
</dbReference>
<feature type="transmembrane region" description="Helical" evidence="9">
    <location>
        <begin position="32"/>
        <end position="52"/>
    </location>
</feature>
<keyword evidence="7" id="KW-0406">Ion transport</keyword>
<evidence type="ECO:0000256" key="6">
    <source>
        <dbReference type="ARBA" id="ARBA00022989"/>
    </source>
</evidence>
<gene>
    <name evidence="11" type="ORF">F1735_17900</name>
</gene>
<evidence type="ECO:0000313" key="11">
    <source>
        <dbReference type="EMBL" id="NHZ64155.1"/>
    </source>
</evidence>
<dbReference type="RefSeq" id="WP_167238209.1">
    <property type="nucleotide sequence ID" value="NZ_WHJF01000047.1"/>
</dbReference>
<proteinExistence type="predicted"/>
<keyword evidence="12" id="KW-1185">Reference proteome</keyword>
<feature type="transmembrane region" description="Helical" evidence="9">
    <location>
        <begin position="376"/>
        <end position="395"/>
    </location>
</feature>
<keyword evidence="3" id="KW-0050">Antiport</keyword>
<sequence length="439" mass="47369">MTTTHWFILIGCLMLARGLMATSISRLPFTSAIVYLGVGLGLGPMVLGIFTFSPVEQAHLLETLTEIAVLVSLFSAGVKMPVPISRQRWMPAIRLAWVSMSLSVGLIAAFCYYVLDLPLGAGVLLGAILAPTDPVLATDVQVRHPDDRDRLRFTLTCEAGMNDGSAFPFVMLGLGLLGAHELGDFGWRWVLVDVLWATLAAIAIGTLGGAALGRIGWMLRGKDPKHEVLDDLVGLGLIGVVYGLSVVFVAWGFLAVFFAGVALRQTELVLSGAHKDRQGLLVPEKAREDPGAGAPSAEAPPVEVPLTVSAESLVFKEHLERLSELTLVLLLGGMVSLHDWNWRSVGTALFLFAVARPLSVMIGLAGSDSSLRIRGITAWFGVRGIGSLYYLMYALNHGLPASLTRELIQITVVVIMLSIVVHGTSVKPLLDRFWKHKRH</sequence>
<feature type="domain" description="Cation/H+ exchanger transmembrane" evidence="10">
    <location>
        <begin position="338"/>
        <end position="430"/>
    </location>
</feature>
<feature type="transmembrane region" description="Helical" evidence="9">
    <location>
        <begin position="344"/>
        <end position="364"/>
    </location>
</feature>
<evidence type="ECO:0000256" key="2">
    <source>
        <dbReference type="ARBA" id="ARBA00022448"/>
    </source>
</evidence>
<reference evidence="11 12" key="1">
    <citation type="submission" date="2019-10" db="EMBL/GenBank/DDBJ databases">
        <title>Taxonomy of Antarctic Massilia spp.: description of Massilia rubra sp. nov., Massilia aquatica sp. nov., Massilia mucilaginosa sp. nov., Massilia frigida sp. nov. isolated from streams, lakes and regoliths.</title>
        <authorList>
            <person name="Holochova P."/>
            <person name="Sedlacek I."/>
            <person name="Kralova S."/>
            <person name="Maslanova I."/>
            <person name="Busse H.-J."/>
            <person name="Stankova E."/>
            <person name="Vrbovska V."/>
            <person name="Kovarovic V."/>
            <person name="Bartak M."/>
            <person name="Svec P."/>
            <person name="Pantucek R."/>
        </authorList>
    </citation>
    <scope>NUCLEOTIDE SEQUENCE [LARGE SCALE GENOMIC DNA]</scope>
    <source>
        <strain evidence="11 12">CCM 8694</strain>
    </source>
</reference>
<dbReference type="PANTHER" id="PTHR32507">
    <property type="entry name" value="NA(+)/H(+) ANTIPORTER 1"/>
    <property type="match status" value="1"/>
</dbReference>
<evidence type="ECO:0000259" key="10">
    <source>
        <dbReference type="Pfam" id="PF00999"/>
    </source>
</evidence>
<evidence type="ECO:0000256" key="9">
    <source>
        <dbReference type="SAM" id="Phobius"/>
    </source>
</evidence>
<protein>
    <submittedName>
        <fullName evidence="11">Sodium:proton antiporter</fullName>
    </submittedName>
</protein>
<feature type="transmembrane region" description="Helical" evidence="9">
    <location>
        <begin position="6"/>
        <end position="25"/>
    </location>
</feature>
<dbReference type="InterPro" id="IPR006153">
    <property type="entry name" value="Cation/H_exchanger_TM"/>
</dbReference>
<feature type="domain" description="Cation/H+ exchanger transmembrane" evidence="10">
    <location>
        <begin position="23"/>
        <end position="267"/>
    </location>
</feature>
<keyword evidence="6 9" id="KW-1133">Transmembrane helix</keyword>
<evidence type="ECO:0000256" key="3">
    <source>
        <dbReference type="ARBA" id="ARBA00022449"/>
    </source>
</evidence>
<evidence type="ECO:0000256" key="5">
    <source>
        <dbReference type="ARBA" id="ARBA00022692"/>
    </source>
</evidence>
<evidence type="ECO:0000313" key="12">
    <source>
        <dbReference type="Proteomes" id="UP000610594"/>
    </source>
</evidence>
<evidence type="ECO:0000256" key="7">
    <source>
        <dbReference type="ARBA" id="ARBA00023065"/>
    </source>
</evidence>
<dbReference type="Proteomes" id="UP000610594">
    <property type="component" value="Unassembled WGS sequence"/>
</dbReference>
<dbReference type="EMBL" id="WHJF01000047">
    <property type="protein sequence ID" value="NHZ64155.1"/>
    <property type="molecule type" value="Genomic_DNA"/>
</dbReference>
<keyword evidence="5 9" id="KW-0812">Transmembrane</keyword>
<feature type="transmembrane region" description="Helical" evidence="9">
    <location>
        <begin position="64"/>
        <end position="82"/>
    </location>
</feature>
<evidence type="ECO:0000256" key="8">
    <source>
        <dbReference type="ARBA" id="ARBA00023136"/>
    </source>
</evidence>
<evidence type="ECO:0000256" key="4">
    <source>
        <dbReference type="ARBA" id="ARBA00022475"/>
    </source>
</evidence>